<feature type="domain" description="FAD-binding PCMH-type" evidence="7">
    <location>
        <begin position="52"/>
        <end position="229"/>
    </location>
</feature>
<evidence type="ECO:0000256" key="6">
    <source>
        <dbReference type="SAM" id="SignalP"/>
    </source>
</evidence>
<dbReference type="PROSITE" id="PS51318">
    <property type="entry name" value="TAT"/>
    <property type="match status" value="1"/>
</dbReference>
<dbReference type="Gene3D" id="3.40.462.20">
    <property type="match status" value="1"/>
</dbReference>
<dbReference type="InterPro" id="IPR006094">
    <property type="entry name" value="Oxid_FAD_bind_N"/>
</dbReference>
<comment type="caution">
    <text evidence="8">The sequence shown here is derived from an EMBL/GenBank/DDBJ whole genome shotgun (WGS) entry which is preliminary data.</text>
</comment>
<dbReference type="RefSeq" id="WP_378554151.1">
    <property type="nucleotide sequence ID" value="NZ_JBHSBA010000015.1"/>
</dbReference>
<dbReference type="InterPro" id="IPR016169">
    <property type="entry name" value="FAD-bd_PCMH_sub2"/>
</dbReference>
<dbReference type="EMBL" id="JBHSBA010000015">
    <property type="protein sequence ID" value="MFC4128396.1"/>
    <property type="molecule type" value="Genomic_DNA"/>
</dbReference>
<name>A0ABV8LBW7_9NOCA</name>
<reference evidence="9" key="1">
    <citation type="journal article" date="2019" name="Int. J. Syst. Evol. Microbiol.">
        <title>The Global Catalogue of Microorganisms (GCM) 10K type strain sequencing project: providing services to taxonomists for standard genome sequencing and annotation.</title>
        <authorList>
            <consortium name="The Broad Institute Genomics Platform"/>
            <consortium name="The Broad Institute Genome Sequencing Center for Infectious Disease"/>
            <person name="Wu L."/>
            <person name="Ma J."/>
        </authorList>
    </citation>
    <scope>NUCLEOTIDE SEQUENCE [LARGE SCALE GENOMIC DNA]</scope>
    <source>
        <strain evidence="9">CGMCC 4.7204</strain>
    </source>
</reference>
<feature type="chain" id="PRO_5045652620" evidence="6">
    <location>
        <begin position="26"/>
        <end position="522"/>
    </location>
</feature>
<organism evidence="8 9">
    <name type="scientific">Nocardia rhizosphaerae</name>
    <dbReference type="NCBI Taxonomy" id="1691571"/>
    <lineage>
        <taxon>Bacteria</taxon>
        <taxon>Bacillati</taxon>
        <taxon>Actinomycetota</taxon>
        <taxon>Actinomycetes</taxon>
        <taxon>Mycobacteriales</taxon>
        <taxon>Nocardiaceae</taxon>
        <taxon>Nocardia</taxon>
    </lineage>
</organism>
<evidence type="ECO:0000313" key="9">
    <source>
        <dbReference type="Proteomes" id="UP001595767"/>
    </source>
</evidence>
<accession>A0ABV8LBW7</accession>
<sequence>MSITRRTLISGALAGGVVAALGARAARAEAQGIGPDHPDYQSLTLRGYNRRFQAAPARFYVPATGGEVVDAVAAAVGDGTPIAVRSGGHCFDDFVDGADTGAIIDLGRLTAVSWDAEHRAFSVGAGADIGTVYEALHRWGVTVPGGICLGVGMGGHVCGGGYGPLSRRHGLVADHLAGVEVVTVDAGGAAKVVVAHRDGPHRDLWWAHTGGGGGNFGVVTRFLLRSPGADGDDPARALPTPPAHMLDTRLVLPFTTEDSFVRFVGNYLRFFERYRAPGNAFAGLYAPLMIRPTGTGAAELLILLDADAPDAQARCDEFVAAVSEGVFPPPIRLPVTRRAYPDTVRQVYYAKAPSTIRVKVKAAYLRQAYTAEQLRVCYRYLTDLRFLGDSQLEFLPFGGAVNAVGPGATAMPARDSFMTMLIHAAWRDPADDDRYLRWAREMYRDVHADTGGVPVPGERYGGSYINYPDGDLADPVWNTSGLPWHAFYYRDNYARLRRVKAAWDPGNRFAHRLSIGRADGLR</sequence>
<dbReference type="Pfam" id="PF01565">
    <property type="entry name" value="FAD_binding_4"/>
    <property type="match status" value="1"/>
</dbReference>
<gene>
    <name evidence="8" type="ORF">ACFOW8_26060</name>
</gene>
<dbReference type="InterPro" id="IPR006093">
    <property type="entry name" value="Oxy_OxRdtase_FAD_BS"/>
</dbReference>
<dbReference type="PROSITE" id="PS00862">
    <property type="entry name" value="OX2_COVAL_FAD"/>
    <property type="match status" value="1"/>
</dbReference>
<dbReference type="SUPFAM" id="SSF56176">
    <property type="entry name" value="FAD-binding/transporter-associated domain-like"/>
    <property type="match status" value="1"/>
</dbReference>
<keyword evidence="4" id="KW-0274">FAD</keyword>
<evidence type="ECO:0000256" key="1">
    <source>
        <dbReference type="ARBA" id="ARBA00001974"/>
    </source>
</evidence>
<evidence type="ECO:0000256" key="3">
    <source>
        <dbReference type="ARBA" id="ARBA00022630"/>
    </source>
</evidence>
<dbReference type="Gene3D" id="3.30.465.10">
    <property type="match status" value="1"/>
</dbReference>
<keyword evidence="9" id="KW-1185">Reference proteome</keyword>
<keyword evidence="5" id="KW-0560">Oxidoreductase</keyword>
<feature type="signal peptide" evidence="6">
    <location>
        <begin position="1"/>
        <end position="25"/>
    </location>
</feature>
<comment type="cofactor">
    <cofactor evidence="1">
        <name>FAD</name>
        <dbReference type="ChEBI" id="CHEBI:57692"/>
    </cofactor>
</comment>
<dbReference type="InterPro" id="IPR016166">
    <property type="entry name" value="FAD-bd_PCMH"/>
</dbReference>
<dbReference type="InterPro" id="IPR006311">
    <property type="entry name" value="TAT_signal"/>
</dbReference>
<keyword evidence="3" id="KW-0285">Flavoprotein</keyword>
<dbReference type="Proteomes" id="UP001595767">
    <property type="component" value="Unassembled WGS sequence"/>
</dbReference>
<dbReference type="InterPro" id="IPR012951">
    <property type="entry name" value="BBE"/>
</dbReference>
<evidence type="ECO:0000256" key="5">
    <source>
        <dbReference type="ARBA" id="ARBA00023002"/>
    </source>
</evidence>
<dbReference type="Pfam" id="PF08031">
    <property type="entry name" value="BBE"/>
    <property type="match status" value="1"/>
</dbReference>
<evidence type="ECO:0000259" key="7">
    <source>
        <dbReference type="PROSITE" id="PS51387"/>
    </source>
</evidence>
<proteinExistence type="inferred from homology"/>
<dbReference type="PANTHER" id="PTHR42973">
    <property type="entry name" value="BINDING OXIDOREDUCTASE, PUTATIVE (AFU_ORTHOLOGUE AFUA_1G17690)-RELATED"/>
    <property type="match status" value="1"/>
</dbReference>
<evidence type="ECO:0000256" key="2">
    <source>
        <dbReference type="ARBA" id="ARBA00005466"/>
    </source>
</evidence>
<dbReference type="InterPro" id="IPR036318">
    <property type="entry name" value="FAD-bd_PCMH-like_sf"/>
</dbReference>
<dbReference type="PROSITE" id="PS51387">
    <property type="entry name" value="FAD_PCMH"/>
    <property type="match status" value="1"/>
</dbReference>
<evidence type="ECO:0000256" key="4">
    <source>
        <dbReference type="ARBA" id="ARBA00022827"/>
    </source>
</evidence>
<protein>
    <submittedName>
        <fullName evidence="8">FAD-binding oxidoreductase</fullName>
    </submittedName>
</protein>
<dbReference type="InterPro" id="IPR050416">
    <property type="entry name" value="FAD-linked_Oxidoreductase"/>
</dbReference>
<keyword evidence="6" id="KW-0732">Signal</keyword>
<comment type="similarity">
    <text evidence="2">Belongs to the oxygen-dependent FAD-linked oxidoreductase family.</text>
</comment>
<dbReference type="PANTHER" id="PTHR42973:SF39">
    <property type="entry name" value="FAD-BINDING PCMH-TYPE DOMAIN-CONTAINING PROTEIN"/>
    <property type="match status" value="1"/>
</dbReference>
<evidence type="ECO:0000313" key="8">
    <source>
        <dbReference type="EMBL" id="MFC4128396.1"/>
    </source>
</evidence>